<proteinExistence type="inferred from homology"/>
<keyword evidence="4" id="KW-0378">Hydrolase</keyword>
<evidence type="ECO:0000256" key="2">
    <source>
        <dbReference type="ARBA" id="ARBA00005988"/>
    </source>
</evidence>
<evidence type="ECO:0000256" key="3">
    <source>
        <dbReference type="ARBA" id="ARBA00022670"/>
    </source>
</evidence>
<gene>
    <name evidence="10" type="ORF">ACFFQA_34660</name>
</gene>
<keyword evidence="10" id="KW-0121">Carboxypeptidase</keyword>
<dbReference type="PANTHER" id="PTHR11705:SF143">
    <property type="entry name" value="SLL0236 PROTEIN"/>
    <property type="match status" value="1"/>
</dbReference>
<keyword evidence="11" id="KW-1185">Reference proteome</keyword>
<evidence type="ECO:0000256" key="4">
    <source>
        <dbReference type="ARBA" id="ARBA00022801"/>
    </source>
</evidence>
<feature type="active site" description="Proton donor/acceptor" evidence="7">
    <location>
        <position position="424"/>
    </location>
</feature>
<reference evidence="10 11" key="1">
    <citation type="submission" date="2024-09" db="EMBL/GenBank/DDBJ databases">
        <authorList>
            <person name="Sun Q."/>
            <person name="Mori K."/>
        </authorList>
    </citation>
    <scope>NUCLEOTIDE SEQUENCE [LARGE SCALE GENOMIC DNA]</scope>
    <source>
        <strain evidence="10 11">TBRC 7907</strain>
    </source>
</reference>
<comment type="caution">
    <text evidence="10">The sequence shown here is derived from an EMBL/GenBank/DDBJ whole genome shotgun (WGS) entry which is preliminary data.</text>
</comment>
<dbReference type="SMART" id="SM00631">
    <property type="entry name" value="Zn_pept"/>
    <property type="match status" value="1"/>
</dbReference>
<evidence type="ECO:0000256" key="1">
    <source>
        <dbReference type="ARBA" id="ARBA00001947"/>
    </source>
</evidence>
<feature type="chain" id="PRO_5045061303" evidence="8">
    <location>
        <begin position="18"/>
        <end position="466"/>
    </location>
</feature>
<dbReference type="EMBL" id="JBHLZU010000033">
    <property type="protein sequence ID" value="MFB9909108.1"/>
    <property type="molecule type" value="Genomic_DNA"/>
</dbReference>
<dbReference type="PANTHER" id="PTHR11705">
    <property type="entry name" value="PROTEASE FAMILY M14 CARBOXYPEPTIDASE A,B"/>
    <property type="match status" value="1"/>
</dbReference>
<keyword evidence="6" id="KW-0482">Metalloprotease</keyword>
<protein>
    <submittedName>
        <fullName evidence="10">M14 family zinc carboxypeptidase</fullName>
    </submittedName>
</protein>
<sequence>MSRLSRLPILGIATALAVSGVLLTQNTGAVPVAQTDSVTAQKSQEQYVYRVKQAVKDSERLLGLGSDVLEERDGDDLFVLGGADEGERIRAAGFTATVESVMPAAKWNPPKAQRDAGPISRADAEETYYGGYRTVRAHHAHLDKVAADFPALSSLVTYGQSWRKSTGKGGYDLKAICLTKKAAGDCEQKPSSAKPRFFLMAQIHAREITTGDMAWRWIDHLTANYGKDAEVTKLMDSTEMWVVPITNPDGVEIVQQGGNSPKLHRKNANDSNGASCGIGGQVGIDLNRNSNTHFGGSGTSTDPCSEIYRGPSASSEVETKALEGLLGKLYPDTRGEGDSTAASADTKGMMITLHSYTNGIIFPWSHKSNAKTGNDASLRAMAKDMAGITGYTYGTAPEVVGYAASGGTDDWIYDKLGVPGYTFEIGARSGACSGFLPQYSCQESTHWPKIKPALMYAAGKAAAPYK</sequence>
<dbReference type="InterPro" id="IPR000834">
    <property type="entry name" value="Peptidase_M14"/>
</dbReference>
<name>A0ABV6A7P8_9PSEU</name>
<dbReference type="RefSeq" id="WP_377861537.1">
    <property type="nucleotide sequence ID" value="NZ_JBHLZU010000033.1"/>
</dbReference>
<evidence type="ECO:0000259" key="9">
    <source>
        <dbReference type="PROSITE" id="PS52035"/>
    </source>
</evidence>
<feature type="signal peptide" evidence="8">
    <location>
        <begin position="1"/>
        <end position="17"/>
    </location>
</feature>
<evidence type="ECO:0000256" key="8">
    <source>
        <dbReference type="SAM" id="SignalP"/>
    </source>
</evidence>
<dbReference type="Proteomes" id="UP001589693">
    <property type="component" value="Unassembled WGS sequence"/>
</dbReference>
<dbReference type="SUPFAM" id="SSF53187">
    <property type="entry name" value="Zn-dependent exopeptidases"/>
    <property type="match status" value="1"/>
</dbReference>
<dbReference type="Pfam" id="PF00246">
    <property type="entry name" value="Peptidase_M14"/>
    <property type="match status" value="1"/>
</dbReference>
<evidence type="ECO:0000313" key="10">
    <source>
        <dbReference type="EMBL" id="MFB9909108.1"/>
    </source>
</evidence>
<comment type="cofactor">
    <cofactor evidence="1">
        <name>Zn(2+)</name>
        <dbReference type="ChEBI" id="CHEBI:29105"/>
    </cofactor>
</comment>
<keyword evidence="5" id="KW-0862">Zinc</keyword>
<accession>A0ABV6A7P8</accession>
<keyword evidence="3" id="KW-0645">Protease</keyword>
<feature type="domain" description="Peptidase M14" evidence="9">
    <location>
        <begin position="131"/>
        <end position="460"/>
    </location>
</feature>
<dbReference type="PROSITE" id="PS52035">
    <property type="entry name" value="PEPTIDASE_M14"/>
    <property type="match status" value="1"/>
</dbReference>
<dbReference type="Gene3D" id="3.40.630.10">
    <property type="entry name" value="Zn peptidases"/>
    <property type="match status" value="1"/>
</dbReference>
<evidence type="ECO:0000256" key="7">
    <source>
        <dbReference type="PROSITE-ProRule" id="PRU01379"/>
    </source>
</evidence>
<organism evidence="10 11">
    <name type="scientific">Allokutzneria oryzae</name>
    <dbReference type="NCBI Taxonomy" id="1378989"/>
    <lineage>
        <taxon>Bacteria</taxon>
        <taxon>Bacillati</taxon>
        <taxon>Actinomycetota</taxon>
        <taxon>Actinomycetes</taxon>
        <taxon>Pseudonocardiales</taxon>
        <taxon>Pseudonocardiaceae</taxon>
        <taxon>Allokutzneria</taxon>
    </lineage>
</organism>
<keyword evidence="8" id="KW-0732">Signal</keyword>
<evidence type="ECO:0000256" key="5">
    <source>
        <dbReference type="ARBA" id="ARBA00022833"/>
    </source>
</evidence>
<comment type="similarity">
    <text evidence="2 7">Belongs to the peptidase M14 family.</text>
</comment>
<evidence type="ECO:0000313" key="11">
    <source>
        <dbReference type="Proteomes" id="UP001589693"/>
    </source>
</evidence>
<evidence type="ECO:0000256" key="6">
    <source>
        <dbReference type="ARBA" id="ARBA00023049"/>
    </source>
</evidence>
<dbReference type="GO" id="GO:0004180">
    <property type="term" value="F:carboxypeptidase activity"/>
    <property type="evidence" value="ECO:0007669"/>
    <property type="project" value="UniProtKB-KW"/>
</dbReference>